<proteinExistence type="inferred from homology"/>
<feature type="region of interest" description="Disordered" evidence="7">
    <location>
        <begin position="1"/>
        <end position="35"/>
    </location>
</feature>
<dbReference type="InterPro" id="IPR007860">
    <property type="entry name" value="DNA_mmatch_repair_MutS_con_dom"/>
</dbReference>
<keyword evidence="5" id="KW-0238">DNA-binding</keyword>
<keyword evidence="3" id="KW-0227">DNA damage</keyword>
<evidence type="ECO:0000256" key="4">
    <source>
        <dbReference type="ARBA" id="ARBA00022840"/>
    </source>
</evidence>
<dbReference type="PIRSF" id="PIRSF037677">
    <property type="entry name" value="DNA_mis_repair_Msh6"/>
    <property type="match status" value="1"/>
</dbReference>
<evidence type="ECO:0000256" key="6">
    <source>
        <dbReference type="ARBA" id="ARBA00023204"/>
    </source>
</evidence>
<dbReference type="InterPro" id="IPR016151">
    <property type="entry name" value="DNA_mismatch_repair_MutS_N"/>
</dbReference>
<evidence type="ECO:0000256" key="1">
    <source>
        <dbReference type="ARBA" id="ARBA00006271"/>
    </source>
</evidence>
<dbReference type="Pfam" id="PF05192">
    <property type="entry name" value="MutS_III"/>
    <property type="match status" value="1"/>
</dbReference>
<dbReference type="InterPro" id="IPR036187">
    <property type="entry name" value="DNA_mismatch_repair_MutS_sf"/>
</dbReference>
<protein>
    <recommendedName>
        <fullName evidence="12">DNA mismatch repair proteins mutS family domain-containing protein</fullName>
    </recommendedName>
</protein>
<keyword evidence="11" id="KW-1185">Reference proteome</keyword>
<reference evidence="10" key="1">
    <citation type="submission" date="2021-02" db="EMBL/GenBank/DDBJ databases">
        <authorList>
            <person name="Nieuwenhuis M."/>
            <person name="Van De Peppel L.J.J."/>
        </authorList>
    </citation>
    <scope>NUCLEOTIDE SEQUENCE</scope>
    <source>
        <strain evidence="10">D49</strain>
    </source>
</reference>
<dbReference type="SUPFAM" id="SSF53150">
    <property type="entry name" value="DNA repair protein MutS, domain II"/>
    <property type="match status" value="1"/>
</dbReference>
<accession>A0A9P7K7Q1</accession>
<evidence type="ECO:0000259" key="8">
    <source>
        <dbReference type="SMART" id="SM00533"/>
    </source>
</evidence>
<dbReference type="GO" id="GO:0140664">
    <property type="term" value="F:ATP-dependent DNA damage sensor activity"/>
    <property type="evidence" value="ECO:0007669"/>
    <property type="project" value="InterPro"/>
</dbReference>
<dbReference type="Gene3D" id="3.40.1170.10">
    <property type="entry name" value="DNA repair protein MutS, domain I"/>
    <property type="match status" value="1"/>
</dbReference>
<dbReference type="InterPro" id="IPR045076">
    <property type="entry name" value="MutS"/>
</dbReference>
<dbReference type="SUPFAM" id="SSF48334">
    <property type="entry name" value="DNA repair protein MutS, domain III"/>
    <property type="match status" value="1"/>
</dbReference>
<dbReference type="Gene3D" id="6.10.140.80">
    <property type="match status" value="1"/>
</dbReference>
<dbReference type="InterPro" id="IPR027417">
    <property type="entry name" value="P-loop_NTPase"/>
</dbReference>
<dbReference type="InterPro" id="IPR000432">
    <property type="entry name" value="DNA_mismatch_repair_MutS_C"/>
</dbReference>
<dbReference type="Pfam" id="PF05188">
    <property type="entry name" value="MutS_II"/>
    <property type="match status" value="1"/>
</dbReference>
<dbReference type="PANTHER" id="PTHR11361">
    <property type="entry name" value="DNA MISMATCH REPAIR PROTEIN MUTS FAMILY MEMBER"/>
    <property type="match status" value="1"/>
</dbReference>
<evidence type="ECO:0000313" key="11">
    <source>
        <dbReference type="Proteomes" id="UP000717328"/>
    </source>
</evidence>
<evidence type="ECO:0000256" key="7">
    <source>
        <dbReference type="SAM" id="MobiDB-lite"/>
    </source>
</evidence>
<dbReference type="AlphaFoldDB" id="A0A9P7K7Q1"/>
<dbReference type="Gene3D" id="3.40.50.300">
    <property type="entry name" value="P-loop containing nucleotide triphosphate hydrolases"/>
    <property type="match status" value="1"/>
</dbReference>
<dbReference type="Gene3D" id="1.10.1420.10">
    <property type="match status" value="1"/>
</dbReference>
<dbReference type="SUPFAM" id="SSF55271">
    <property type="entry name" value="DNA repair protein MutS, domain I"/>
    <property type="match status" value="1"/>
</dbReference>
<dbReference type="InterPro" id="IPR036678">
    <property type="entry name" value="MutS_con_dom_sf"/>
</dbReference>
<dbReference type="GO" id="GO:0005739">
    <property type="term" value="C:mitochondrion"/>
    <property type="evidence" value="ECO:0007669"/>
    <property type="project" value="TreeGrafter"/>
</dbReference>
<dbReference type="InterPro" id="IPR017261">
    <property type="entry name" value="DNA_mismatch_repair_MutS/MSH"/>
</dbReference>
<keyword evidence="4" id="KW-0067">ATP-binding</keyword>
<name>A0A9P7K7Q1_9AGAR</name>
<comment type="similarity">
    <text evidence="1">Belongs to the DNA mismatch repair MutS family.</text>
</comment>
<evidence type="ECO:0000256" key="5">
    <source>
        <dbReference type="ARBA" id="ARBA00023125"/>
    </source>
</evidence>
<dbReference type="EMBL" id="JABCKI010005723">
    <property type="protein sequence ID" value="KAG5639374.1"/>
    <property type="molecule type" value="Genomic_DNA"/>
</dbReference>
<gene>
    <name evidence="10" type="ORF">H0H81_003518</name>
</gene>
<organism evidence="10 11">
    <name type="scientific">Sphagnurus paluster</name>
    <dbReference type="NCBI Taxonomy" id="117069"/>
    <lineage>
        <taxon>Eukaryota</taxon>
        <taxon>Fungi</taxon>
        <taxon>Dikarya</taxon>
        <taxon>Basidiomycota</taxon>
        <taxon>Agaricomycotina</taxon>
        <taxon>Agaricomycetes</taxon>
        <taxon>Agaricomycetidae</taxon>
        <taxon>Agaricales</taxon>
        <taxon>Tricholomatineae</taxon>
        <taxon>Lyophyllaceae</taxon>
        <taxon>Sphagnurus</taxon>
    </lineage>
</organism>
<dbReference type="GO" id="GO:0006298">
    <property type="term" value="P:mismatch repair"/>
    <property type="evidence" value="ECO:0007669"/>
    <property type="project" value="InterPro"/>
</dbReference>
<dbReference type="GO" id="GO:0005634">
    <property type="term" value="C:nucleus"/>
    <property type="evidence" value="ECO:0007669"/>
    <property type="project" value="TreeGrafter"/>
</dbReference>
<keyword evidence="2" id="KW-0547">Nucleotide-binding</keyword>
<dbReference type="InterPro" id="IPR007695">
    <property type="entry name" value="DNA_mismatch_repair_MutS-lik_N"/>
</dbReference>
<dbReference type="OrthoDB" id="2534523at2759"/>
<feature type="domain" description="DNA mismatch repair proteins mutS family" evidence="9">
    <location>
        <begin position="686"/>
        <end position="783"/>
    </location>
</feature>
<dbReference type="Pfam" id="PF00488">
    <property type="entry name" value="MutS_V"/>
    <property type="match status" value="1"/>
</dbReference>
<keyword evidence="6" id="KW-0234">DNA repair</keyword>
<dbReference type="SMART" id="SM00533">
    <property type="entry name" value="MUTSd"/>
    <property type="match status" value="1"/>
</dbReference>
<evidence type="ECO:0000313" key="10">
    <source>
        <dbReference type="EMBL" id="KAG5639374.1"/>
    </source>
</evidence>
<dbReference type="Gene3D" id="3.30.420.110">
    <property type="entry name" value="MutS, connector domain"/>
    <property type="match status" value="1"/>
</dbReference>
<dbReference type="GO" id="GO:0030983">
    <property type="term" value="F:mismatched DNA binding"/>
    <property type="evidence" value="ECO:0007669"/>
    <property type="project" value="InterPro"/>
</dbReference>
<dbReference type="Pfam" id="PF01624">
    <property type="entry name" value="MutS_I"/>
    <property type="match status" value="1"/>
</dbReference>
<evidence type="ECO:0000259" key="9">
    <source>
        <dbReference type="SMART" id="SM00534"/>
    </source>
</evidence>
<dbReference type="SMART" id="SM00534">
    <property type="entry name" value="MUTSac"/>
    <property type="match status" value="1"/>
</dbReference>
<evidence type="ECO:0000256" key="3">
    <source>
        <dbReference type="ARBA" id="ARBA00022763"/>
    </source>
</evidence>
<comment type="caution">
    <text evidence="10">The sequence shown here is derived from an EMBL/GenBank/DDBJ whole genome shotgun (WGS) entry which is preliminary data.</text>
</comment>
<evidence type="ECO:0000256" key="2">
    <source>
        <dbReference type="ARBA" id="ARBA00022741"/>
    </source>
</evidence>
<reference evidence="10" key="2">
    <citation type="submission" date="2021-10" db="EMBL/GenBank/DDBJ databases">
        <title>Phylogenomics reveals ancestral predisposition of the termite-cultivated fungus Termitomyces towards a domesticated lifestyle.</title>
        <authorList>
            <person name="Auxier B."/>
            <person name="Grum-Grzhimaylo A."/>
            <person name="Cardenas M.E."/>
            <person name="Lodge J.D."/>
            <person name="Laessoe T."/>
            <person name="Pedersen O."/>
            <person name="Smith M.E."/>
            <person name="Kuyper T.W."/>
            <person name="Franco-Molano E.A."/>
            <person name="Baroni T.J."/>
            <person name="Aanen D.K."/>
        </authorList>
    </citation>
    <scope>NUCLEOTIDE SEQUENCE</scope>
    <source>
        <strain evidence="10">D49</strain>
    </source>
</reference>
<dbReference type="Proteomes" id="UP000717328">
    <property type="component" value="Unassembled WGS sequence"/>
</dbReference>
<dbReference type="SUPFAM" id="SSF52540">
    <property type="entry name" value="P-loop containing nucleoside triphosphate hydrolases"/>
    <property type="match status" value="1"/>
</dbReference>
<dbReference type="GO" id="GO:0043504">
    <property type="term" value="P:mitochondrial DNA repair"/>
    <property type="evidence" value="ECO:0007669"/>
    <property type="project" value="TreeGrafter"/>
</dbReference>
<sequence>MHTLISTCDKPKRNRPRSPSVKLGTSDKSKRVRRGINAKSLEPEHLVKPEGNGMPRTVLAQEILENLRKFPHSLLLTRVGQFYEVKYPKMNLSYKQAKGNQKSYFDQAVDIARLLNIKLTTRKWGGGRVPMCGFPLSHLDKHLKILVQQNKRSVAMCEEFPRHSENIKTFERRVTRIITPGTLIDEAFLNPFENNYLLAIGISKSIDSVSKTTPLGLAWIDISTGEFYSRSATLDDLQDELARIDPREVVLDRDLQRETFHPIHEALAEDDNFVSFTSPTQASEGNCPIQRIIPSIPSQCPEETSAIALLTCYLNANLLDHMPTLSVPHNESTDCRMEIDSHTIKALEIREGFREGGTKGSLFNTIKRTVTSGGSRLLSRWLCTLLILRVSYCWLIRDLDMTGSPSTSIIEIQARQALVAFFHSRPTFRSDLHKTLTETEDTGRIVQKFMLSRGDPTDLLAVKRTTDIWSKFQRSVEEESKLEAVENADYKEEEWASLHTLLRQMAKLDELSKRIGVALDNRFSSPDDLPGVEIGGEDLGVPQTTESNMTWKYGPTKWMINPSWKTMTLIFKEWARLGSQIADITQALVVAEKEVFDLLRSEVCRGLSKMVNSHSQSLRHNARILDELDIILSFAKLASELNFVRPTLTDEPLSAITNGRHPSVEIGLLATGRVFTPNSVLLSPASRVHVITGPNMAGKSTFLRQTALITILAQVGSFVPADSATLGIVDKLFSRVGAKDDLFHDRSTFMVEMLETAEILRRATSKSLVREPFVFKHIVTDLT</sequence>
<feature type="domain" description="DNA mismatch repair protein MutS core" evidence="8">
    <location>
        <begin position="357"/>
        <end position="667"/>
    </location>
</feature>
<dbReference type="PANTHER" id="PTHR11361:SF34">
    <property type="entry name" value="DNA MISMATCH REPAIR PROTEIN MSH1, MITOCHONDRIAL"/>
    <property type="match status" value="1"/>
</dbReference>
<dbReference type="InterPro" id="IPR007696">
    <property type="entry name" value="DNA_mismatch_repair_MutS_core"/>
</dbReference>
<evidence type="ECO:0008006" key="12">
    <source>
        <dbReference type="Google" id="ProtNLM"/>
    </source>
</evidence>
<dbReference type="GO" id="GO:0005524">
    <property type="term" value="F:ATP binding"/>
    <property type="evidence" value="ECO:0007669"/>
    <property type="project" value="UniProtKB-KW"/>
</dbReference>